<dbReference type="EMBL" id="JAAKZI010000001">
    <property type="protein sequence ID" value="NGN81905.1"/>
    <property type="molecule type" value="Genomic_DNA"/>
</dbReference>
<dbReference type="Pfam" id="PF02464">
    <property type="entry name" value="CinA"/>
    <property type="match status" value="1"/>
</dbReference>
<protein>
    <submittedName>
        <fullName evidence="2">CinA family protein</fullName>
    </submittedName>
</protein>
<dbReference type="InterPro" id="IPR036653">
    <property type="entry name" value="CinA-like_C"/>
</dbReference>
<organism evidence="2 3">
    <name type="scientific">Arthrobacter silviterrae</name>
    <dbReference type="NCBI Taxonomy" id="2026658"/>
    <lineage>
        <taxon>Bacteria</taxon>
        <taxon>Bacillati</taxon>
        <taxon>Actinomycetota</taxon>
        <taxon>Actinomycetes</taxon>
        <taxon>Micrococcales</taxon>
        <taxon>Micrococcaceae</taxon>
        <taxon>Arthrobacter</taxon>
    </lineage>
</organism>
<dbReference type="SUPFAM" id="SSF142433">
    <property type="entry name" value="CinA-like"/>
    <property type="match status" value="1"/>
</dbReference>
<evidence type="ECO:0000313" key="2">
    <source>
        <dbReference type="EMBL" id="NGN81905.1"/>
    </source>
</evidence>
<feature type="domain" description="CinA C-terminal" evidence="1">
    <location>
        <begin position="10"/>
        <end position="156"/>
    </location>
</feature>
<dbReference type="Gene3D" id="3.90.950.20">
    <property type="entry name" value="CinA-like"/>
    <property type="match status" value="1"/>
</dbReference>
<evidence type="ECO:0000259" key="1">
    <source>
        <dbReference type="Pfam" id="PF02464"/>
    </source>
</evidence>
<sequence length="169" mass="16816">MSLTRDELAELVAAATAAGLTVATAESLTGGMLAATIVDIPGASGMLQGGVIAYQNEVKVRALGVPAALLAENGAVDPGVAQAMALGACSVTGARVGLSTTGVAGPEPHQGKDVGHVYIGISVDGRASAHEFHFAGGRAAIRAQATGEALLLLRELVRGHVKGTGEQKL</sequence>
<comment type="caution">
    <text evidence="2">The sequence shown here is derived from an EMBL/GenBank/DDBJ whole genome shotgun (WGS) entry which is preliminary data.</text>
</comment>
<dbReference type="NCBIfam" id="TIGR00199">
    <property type="entry name" value="PncC_domain"/>
    <property type="match status" value="1"/>
</dbReference>
<dbReference type="Proteomes" id="UP000479226">
    <property type="component" value="Unassembled WGS sequence"/>
</dbReference>
<accession>A0ABX0DBY2</accession>
<proteinExistence type="predicted"/>
<evidence type="ECO:0000313" key="3">
    <source>
        <dbReference type="Proteomes" id="UP000479226"/>
    </source>
</evidence>
<name>A0ABX0DBY2_9MICC</name>
<keyword evidence="3" id="KW-1185">Reference proteome</keyword>
<gene>
    <name evidence="2" type="ORF">G6N77_00285</name>
</gene>
<reference evidence="2 3" key="1">
    <citation type="submission" date="2020-02" db="EMBL/GenBank/DDBJ databases">
        <title>Genome sequence of the type strain DSM 27180 of Arthrobacter silviterrae.</title>
        <authorList>
            <person name="Gao J."/>
            <person name="Sun J."/>
        </authorList>
    </citation>
    <scope>NUCLEOTIDE SEQUENCE [LARGE SCALE GENOMIC DNA]</scope>
    <source>
        <strain evidence="2 3">DSM 27180</strain>
    </source>
</reference>
<dbReference type="InterPro" id="IPR008136">
    <property type="entry name" value="CinA_C"/>
</dbReference>
<dbReference type="RefSeq" id="WP_165180005.1">
    <property type="nucleotide sequence ID" value="NZ_JAAKZI010000001.1"/>
</dbReference>